<comment type="caution">
    <text evidence="1">The sequence shown here is derived from an EMBL/GenBank/DDBJ whole genome shotgun (WGS) entry which is preliminary data.</text>
</comment>
<name>X1NSH8_9ZZZZ</name>
<sequence>MGKGSKRRLRQISLEESDLRWDYARGKLKITEIEMQKRIAEIRKRMGRP</sequence>
<reference evidence="1" key="1">
    <citation type="journal article" date="2014" name="Front. Microbiol.">
        <title>High frequency of phylogenetically diverse reductive dehalogenase-homologous genes in deep subseafloor sedimentary metagenomes.</title>
        <authorList>
            <person name="Kawai M."/>
            <person name="Futagami T."/>
            <person name="Toyoda A."/>
            <person name="Takaki Y."/>
            <person name="Nishi S."/>
            <person name="Hori S."/>
            <person name="Arai W."/>
            <person name="Tsubouchi T."/>
            <person name="Morono Y."/>
            <person name="Uchiyama I."/>
            <person name="Ito T."/>
            <person name="Fujiyama A."/>
            <person name="Inagaki F."/>
            <person name="Takami H."/>
        </authorList>
    </citation>
    <scope>NUCLEOTIDE SEQUENCE</scope>
    <source>
        <strain evidence="1">Expedition CK06-06</strain>
    </source>
</reference>
<gene>
    <name evidence="1" type="ORF">S06H3_35262</name>
</gene>
<protein>
    <submittedName>
        <fullName evidence="1">Uncharacterized protein</fullName>
    </submittedName>
</protein>
<organism evidence="1">
    <name type="scientific">marine sediment metagenome</name>
    <dbReference type="NCBI Taxonomy" id="412755"/>
    <lineage>
        <taxon>unclassified sequences</taxon>
        <taxon>metagenomes</taxon>
        <taxon>ecological metagenomes</taxon>
    </lineage>
</organism>
<dbReference type="EMBL" id="BARV01021262">
    <property type="protein sequence ID" value="GAI21614.1"/>
    <property type="molecule type" value="Genomic_DNA"/>
</dbReference>
<dbReference type="AlphaFoldDB" id="X1NSH8"/>
<proteinExistence type="predicted"/>
<evidence type="ECO:0000313" key="1">
    <source>
        <dbReference type="EMBL" id="GAI21614.1"/>
    </source>
</evidence>
<accession>X1NSH8</accession>